<name>A0A2G9UI97_TELCI</name>
<gene>
    <name evidence="2" type="ORF">TELCIR_08189</name>
</gene>
<dbReference type="SUPFAM" id="SSF52799">
    <property type="entry name" value="(Phosphotyrosine protein) phosphatases II"/>
    <property type="match status" value="1"/>
</dbReference>
<sequence>MVVQERCRTIVMLCSDVDECKDKYTTYYPTCVGDTITVGKTMVTSITQFISGKLGYTVSIFEVQHA</sequence>
<dbReference type="Gene3D" id="3.90.190.10">
    <property type="entry name" value="Protein tyrosine phosphatase superfamily"/>
    <property type="match status" value="1"/>
</dbReference>
<accession>A0A2G9UI97</accession>
<dbReference type="AlphaFoldDB" id="A0A2G9UI97"/>
<dbReference type="InterPro" id="IPR000242">
    <property type="entry name" value="PTP_cat"/>
</dbReference>
<dbReference type="Proteomes" id="UP000230423">
    <property type="component" value="Unassembled WGS sequence"/>
</dbReference>
<proteinExistence type="predicted"/>
<feature type="domain" description="Tyrosine-protein phosphatase" evidence="1">
    <location>
        <begin position="1"/>
        <end position="65"/>
    </location>
</feature>
<evidence type="ECO:0000313" key="3">
    <source>
        <dbReference type="Proteomes" id="UP000230423"/>
    </source>
</evidence>
<organism evidence="2 3">
    <name type="scientific">Teladorsagia circumcincta</name>
    <name type="common">Brown stomach worm</name>
    <name type="synonym">Ostertagia circumcincta</name>
    <dbReference type="NCBI Taxonomy" id="45464"/>
    <lineage>
        <taxon>Eukaryota</taxon>
        <taxon>Metazoa</taxon>
        <taxon>Ecdysozoa</taxon>
        <taxon>Nematoda</taxon>
        <taxon>Chromadorea</taxon>
        <taxon>Rhabditida</taxon>
        <taxon>Rhabditina</taxon>
        <taxon>Rhabditomorpha</taxon>
        <taxon>Strongyloidea</taxon>
        <taxon>Trichostrongylidae</taxon>
        <taxon>Teladorsagia</taxon>
    </lineage>
</organism>
<dbReference type="Pfam" id="PF00102">
    <property type="entry name" value="Y_phosphatase"/>
    <property type="match status" value="1"/>
</dbReference>
<protein>
    <recommendedName>
        <fullName evidence="1">Tyrosine-protein phosphatase domain-containing protein</fullName>
    </recommendedName>
</protein>
<dbReference type="InterPro" id="IPR029021">
    <property type="entry name" value="Prot-tyrosine_phosphatase-like"/>
</dbReference>
<evidence type="ECO:0000313" key="2">
    <source>
        <dbReference type="EMBL" id="PIO69969.1"/>
    </source>
</evidence>
<evidence type="ECO:0000259" key="1">
    <source>
        <dbReference type="Pfam" id="PF00102"/>
    </source>
</evidence>
<dbReference type="GO" id="GO:0004725">
    <property type="term" value="F:protein tyrosine phosphatase activity"/>
    <property type="evidence" value="ECO:0007669"/>
    <property type="project" value="InterPro"/>
</dbReference>
<dbReference type="EMBL" id="KZ346444">
    <property type="protein sequence ID" value="PIO69969.1"/>
    <property type="molecule type" value="Genomic_DNA"/>
</dbReference>
<reference evidence="2 3" key="1">
    <citation type="submission" date="2015-09" db="EMBL/GenBank/DDBJ databases">
        <title>Draft genome of the parasitic nematode Teladorsagia circumcincta isolate WARC Sus (inbred).</title>
        <authorList>
            <person name="Mitreva M."/>
        </authorList>
    </citation>
    <scope>NUCLEOTIDE SEQUENCE [LARGE SCALE GENOMIC DNA]</scope>
    <source>
        <strain evidence="2 3">S</strain>
    </source>
</reference>
<keyword evidence="3" id="KW-1185">Reference proteome</keyword>